<reference evidence="1" key="1">
    <citation type="journal article" date="2014" name="Front. Microbiol.">
        <title>High frequency of phylogenetically diverse reductive dehalogenase-homologous genes in deep subseafloor sedimentary metagenomes.</title>
        <authorList>
            <person name="Kawai M."/>
            <person name="Futagami T."/>
            <person name="Toyoda A."/>
            <person name="Takaki Y."/>
            <person name="Nishi S."/>
            <person name="Hori S."/>
            <person name="Arai W."/>
            <person name="Tsubouchi T."/>
            <person name="Morono Y."/>
            <person name="Uchiyama I."/>
            <person name="Ito T."/>
            <person name="Fujiyama A."/>
            <person name="Inagaki F."/>
            <person name="Takami H."/>
        </authorList>
    </citation>
    <scope>NUCLEOTIDE SEQUENCE</scope>
    <source>
        <strain evidence="1">Expedition CK06-06</strain>
    </source>
</reference>
<accession>X1KFF2</accession>
<comment type="caution">
    <text evidence="1">The sequence shown here is derived from an EMBL/GenBank/DDBJ whole genome shotgun (WGS) entry which is preliminary data.</text>
</comment>
<dbReference type="AlphaFoldDB" id="X1KFF2"/>
<sequence length="104" mass="11856">MSENTENEEKQPEFILIGSDTNCPPCDEIKELLKDQIAQGKVKYVDINSEEGIQYAKGLETIDLPYAVRSKDNKECQIFADKEFVLVKCKDEEELTALVEPEEN</sequence>
<proteinExistence type="predicted"/>
<dbReference type="EMBL" id="BARV01005958">
    <property type="protein sequence ID" value="GAI05777.1"/>
    <property type="molecule type" value="Genomic_DNA"/>
</dbReference>
<dbReference type="SUPFAM" id="SSF52833">
    <property type="entry name" value="Thioredoxin-like"/>
    <property type="match status" value="1"/>
</dbReference>
<name>X1KFF2_9ZZZZ</name>
<gene>
    <name evidence="1" type="ORF">S06H3_12138</name>
</gene>
<evidence type="ECO:0000313" key="1">
    <source>
        <dbReference type="EMBL" id="GAI05777.1"/>
    </source>
</evidence>
<organism evidence="1">
    <name type="scientific">marine sediment metagenome</name>
    <dbReference type="NCBI Taxonomy" id="412755"/>
    <lineage>
        <taxon>unclassified sequences</taxon>
        <taxon>metagenomes</taxon>
        <taxon>ecological metagenomes</taxon>
    </lineage>
</organism>
<protein>
    <recommendedName>
        <fullName evidence="2">Glutaredoxin domain-containing protein</fullName>
    </recommendedName>
</protein>
<evidence type="ECO:0008006" key="2">
    <source>
        <dbReference type="Google" id="ProtNLM"/>
    </source>
</evidence>
<dbReference type="InterPro" id="IPR036249">
    <property type="entry name" value="Thioredoxin-like_sf"/>
</dbReference>